<proteinExistence type="predicted"/>
<gene>
    <name evidence="1" type="ORF">LY90DRAFT_707923</name>
</gene>
<accession>A0A1Y2ACQ4</accession>
<dbReference type="AlphaFoldDB" id="A0A1Y2ACQ4"/>
<dbReference type="Proteomes" id="UP000193920">
    <property type="component" value="Unassembled WGS sequence"/>
</dbReference>
<dbReference type="EMBL" id="MCOG01000293">
    <property type="protein sequence ID" value="ORY20323.1"/>
    <property type="molecule type" value="Genomic_DNA"/>
</dbReference>
<comment type="caution">
    <text evidence="1">The sequence shown here is derived from an EMBL/GenBank/DDBJ whole genome shotgun (WGS) entry which is preliminary data.</text>
</comment>
<protein>
    <submittedName>
        <fullName evidence="1">Uncharacterized protein</fullName>
    </submittedName>
</protein>
<name>A0A1Y2ACQ4_9FUNG</name>
<organism evidence="1 2">
    <name type="scientific">Neocallimastix californiae</name>
    <dbReference type="NCBI Taxonomy" id="1754190"/>
    <lineage>
        <taxon>Eukaryota</taxon>
        <taxon>Fungi</taxon>
        <taxon>Fungi incertae sedis</taxon>
        <taxon>Chytridiomycota</taxon>
        <taxon>Chytridiomycota incertae sedis</taxon>
        <taxon>Neocallimastigomycetes</taxon>
        <taxon>Neocallimastigales</taxon>
        <taxon>Neocallimastigaceae</taxon>
        <taxon>Neocallimastix</taxon>
    </lineage>
</organism>
<evidence type="ECO:0000313" key="2">
    <source>
        <dbReference type="Proteomes" id="UP000193920"/>
    </source>
</evidence>
<keyword evidence="2" id="KW-1185">Reference proteome</keyword>
<evidence type="ECO:0000313" key="1">
    <source>
        <dbReference type="EMBL" id="ORY20323.1"/>
    </source>
</evidence>
<reference evidence="1 2" key="1">
    <citation type="submission" date="2016-08" db="EMBL/GenBank/DDBJ databases">
        <title>A Parts List for Fungal Cellulosomes Revealed by Comparative Genomics.</title>
        <authorList>
            <consortium name="DOE Joint Genome Institute"/>
            <person name="Haitjema C.H."/>
            <person name="Gilmore S.P."/>
            <person name="Henske J.K."/>
            <person name="Solomon K.V."/>
            <person name="De Groot R."/>
            <person name="Kuo A."/>
            <person name="Mondo S.J."/>
            <person name="Salamov A.A."/>
            <person name="Labutti K."/>
            <person name="Zhao Z."/>
            <person name="Chiniquy J."/>
            <person name="Barry K."/>
            <person name="Brewer H.M."/>
            <person name="Purvine S.O."/>
            <person name="Wright A.T."/>
            <person name="Boxma B."/>
            <person name="Van Alen T."/>
            <person name="Hackstein J.H."/>
            <person name="Baker S.E."/>
            <person name="Grigoriev I.V."/>
            <person name="O'Malley M.A."/>
        </authorList>
    </citation>
    <scope>NUCLEOTIDE SEQUENCE [LARGE SCALE GENOMIC DNA]</scope>
    <source>
        <strain evidence="1 2">G1</strain>
    </source>
</reference>
<sequence length="144" mass="16334">MEYTIPETGESVFCSYRCSKDSDCLHNKCMFTNQKDLSEINTSLPGSFDKPNNTTNTSIGYCVFNEDSPATHCDTIYNSYFYGYFEQSYVHCGKSYSDNCTIDDECSSEYCNTHCILNSKEPSYDSAKSIINPIIILIIISIYI</sequence>